<proteinExistence type="predicted"/>
<feature type="transmembrane region" description="Helical" evidence="1">
    <location>
        <begin position="19"/>
        <end position="43"/>
    </location>
</feature>
<reference evidence="2 3" key="1">
    <citation type="journal article" date="2013" name="Genome Announc.">
        <title>Complete genome sequence of pathogenic Guinea pig cytomegalovirus from salivary gland homogenates of infected animals.</title>
        <authorList>
            <person name="Yang D."/>
            <person name="Tamburro K."/>
            <person name="Dittmer D."/>
            <person name="Cui X."/>
            <person name="McVoy M.A."/>
            <person name="Hernandez-Alvarado N."/>
            <person name="Schleiss M.R."/>
        </authorList>
    </citation>
    <scope>NUCLEOTIDE SEQUENCE [LARGE SCALE GENOMIC DNA]</scope>
    <source>
        <strain evidence="2">21222</strain>
    </source>
</reference>
<sequence length="67" mass="7346">MDMERCACGDTCRTLWATFVNLVAVVAMILLILRCIVGFDGFLVTRFQQMINSTCHPVTCNVTGASS</sequence>
<keyword evidence="3" id="KW-1185">Reference proteome</keyword>
<organism evidence="2 3">
    <name type="scientific">Guinea pig cytomegalovirus (strain 22122)</name>
    <name type="common">GPCMV</name>
    <dbReference type="NCBI Taxonomy" id="103920"/>
    <lineage>
        <taxon>Viruses</taxon>
        <taxon>Duplodnaviria</taxon>
        <taxon>Heunggongvirae</taxon>
        <taxon>Peploviricota</taxon>
        <taxon>Herviviricetes</taxon>
        <taxon>Herpesvirales</taxon>
        <taxon>Orthoherpesviridae</taxon>
        <taxon>Betaherpesvirinae</taxon>
        <taxon>Quwivirus</taxon>
        <taxon>Quwivirus caviidbeta2</taxon>
    </lineage>
</organism>
<protein>
    <submittedName>
        <fullName evidence="2">GP73.5</fullName>
    </submittedName>
</protein>
<dbReference type="EMBL" id="KC503762">
    <property type="protein sequence ID" value="AGE11544.1"/>
    <property type="molecule type" value="Genomic_DNA"/>
</dbReference>
<keyword evidence="1" id="KW-1133">Transmembrane helix</keyword>
<dbReference type="KEGG" id="vg:14536667"/>
<keyword evidence="1" id="KW-0812">Transmembrane</keyword>
<keyword evidence="1" id="KW-0472">Membrane</keyword>
<accession>L7ZC57</accession>
<name>L7ZC57_GPCMV</name>
<dbReference type="RefSeq" id="YP_007417840.1">
    <property type="nucleotide sequence ID" value="NC_020231.1"/>
</dbReference>
<dbReference type="Pfam" id="PF25727">
    <property type="entry name" value="UL74A"/>
    <property type="match status" value="1"/>
</dbReference>
<dbReference type="GeneID" id="14536667"/>
<organismHost>
    <name type="scientific">Cavia porcellus</name>
    <name type="common">Guinea pig</name>
    <dbReference type="NCBI Taxonomy" id="10141"/>
</organismHost>
<gene>
    <name evidence="2" type="primary">GP73.5</name>
</gene>
<evidence type="ECO:0000256" key="1">
    <source>
        <dbReference type="SAM" id="Phobius"/>
    </source>
</evidence>
<evidence type="ECO:0000313" key="2">
    <source>
        <dbReference type="EMBL" id="AGE11544.1"/>
    </source>
</evidence>
<dbReference type="Proteomes" id="UP000132784">
    <property type="component" value="Segment"/>
</dbReference>
<dbReference type="InterPro" id="IPR057758">
    <property type="entry name" value="UL74A-like"/>
</dbReference>
<evidence type="ECO:0000313" key="3">
    <source>
        <dbReference type="Proteomes" id="UP000132784"/>
    </source>
</evidence>